<dbReference type="EMBL" id="KQ435803">
    <property type="protein sequence ID" value="KOX73066.1"/>
    <property type="molecule type" value="Genomic_DNA"/>
</dbReference>
<evidence type="ECO:0000313" key="2">
    <source>
        <dbReference type="Proteomes" id="UP000053105"/>
    </source>
</evidence>
<evidence type="ECO:0000313" key="1">
    <source>
        <dbReference type="EMBL" id="KOX73066.1"/>
    </source>
</evidence>
<sequence length="262" mass="30945">MDSKVLTSKAFTSASKRWDCGGSDNYLSEEDAEDTYETDNAVAEQSDAARNINNFIENMEKTERKRIVEFRDGLCNIRVERRNILRKKMHSLQLVVKAELENLKENGGEKKKCGKNINVSERPFWRPNDHSMEYYKFQKTSILSQIWLENERGMNGIMNILMGEWVINSREKKGIFKFSSRRKRYCMVVKEKVILVIPSRRMNLPRHHPETKHNTPDTTHIYMYIYTTDYTRIYTHKANTLIESVDENDIMYRSATLLRKVK</sequence>
<protein>
    <submittedName>
        <fullName evidence="1">Uncharacterized protein</fullName>
    </submittedName>
</protein>
<dbReference type="AlphaFoldDB" id="A0A0M8ZZ57"/>
<accession>A0A0M8ZZ57</accession>
<gene>
    <name evidence="1" type="ORF">WN51_14553</name>
</gene>
<reference evidence="1 2" key="1">
    <citation type="submission" date="2015-07" db="EMBL/GenBank/DDBJ databases">
        <title>The genome of Melipona quadrifasciata.</title>
        <authorList>
            <person name="Pan H."/>
            <person name="Kapheim K."/>
        </authorList>
    </citation>
    <scope>NUCLEOTIDE SEQUENCE [LARGE SCALE GENOMIC DNA]</scope>
    <source>
        <strain evidence="1">0111107301</strain>
        <tissue evidence="1">Whole body</tissue>
    </source>
</reference>
<name>A0A0M8ZZ57_9HYME</name>
<keyword evidence="2" id="KW-1185">Reference proteome</keyword>
<proteinExistence type="predicted"/>
<organism evidence="1 2">
    <name type="scientific">Melipona quadrifasciata</name>
    <dbReference type="NCBI Taxonomy" id="166423"/>
    <lineage>
        <taxon>Eukaryota</taxon>
        <taxon>Metazoa</taxon>
        <taxon>Ecdysozoa</taxon>
        <taxon>Arthropoda</taxon>
        <taxon>Hexapoda</taxon>
        <taxon>Insecta</taxon>
        <taxon>Pterygota</taxon>
        <taxon>Neoptera</taxon>
        <taxon>Endopterygota</taxon>
        <taxon>Hymenoptera</taxon>
        <taxon>Apocrita</taxon>
        <taxon>Aculeata</taxon>
        <taxon>Apoidea</taxon>
        <taxon>Anthophila</taxon>
        <taxon>Apidae</taxon>
        <taxon>Melipona</taxon>
    </lineage>
</organism>
<dbReference type="Proteomes" id="UP000053105">
    <property type="component" value="Unassembled WGS sequence"/>
</dbReference>